<feature type="compositionally biased region" description="Polar residues" evidence="2">
    <location>
        <begin position="224"/>
        <end position="236"/>
    </location>
</feature>
<evidence type="ECO:0000313" key="4">
    <source>
        <dbReference type="Proteomes" id="UP001217089"/>
    </source>
</evidence>
<reference evidence="3 4" key="1">
    <citation type="submission" date="2022-12" db="EMBL/GenBank/DDBJ databases">
        <title>Chromosome-level genome of Tegillarca granosa.</title>
        <authorList>
            <person name="Kim J."/>
        </authorList>
    </citation>
    <scope>NUCLEOTIDE SEQUENCE [LARGE SCALE GENOMIC DNA]</scope>
    <source>
        <strain evidence="3">Teg-2019</strain>
        <tissue evidence="3">Adductor muscle</tissue>
    </source>
</reference>
<dbReference type="PANTHER" id="PTHR11486">
    <property type="entry name" value="FIBROBLAST GROWTH FACTOR"/>
    <property type="match status" value="1"/>
</dbReference>
<comment type="similarity">
    <text evidence="1">Belongs to the heparin-binding growth factors family.</text>
</comment>
<accession>A0ABQ9DY94</accession>
<organism evidence="3 4">
    <name type="scientific">Tegillarca granosa</name>
    <name type="common">Malaysian cockle</name>
    <name type="synonym">Anadara granosa</name>
    <dbReference type="NCBI Taxonomy" id="220873"/>
    <lineage>
        <taxon>Eukaryota</taxon>
        <taxon>Metazoa</taxon>
        <taxon>Spiralia</taxon>
        <taxon>Lophotrochozoa</taxon>
        <taxon>Mollusca</taxon>
        <taxon>Bivalvia</taxon>
        <taxon>Autobranchia</taxon>
        <taxon>Pteriomorphia</taxon>
        <taxon>Arcoida</taxon>
        <taxon>Arcoidea</taxon>
        <taxon>Arcidae</taxon>
        <taxon>Tegillarca</taxon>
    </lineage>
</organism>
<dbReference type="InterPro" id="IPR008996">
    <property type="entry name" value="IL1/FGF"/>
</dbReference>
<gene>
    <name evidence="3" type="ORF">KUTeg_024734</name>
</gene>
<dbReference type="EMBL" id="JARBDR010000923">
    <property type="protein sequence ID" value="KAJ8298203.1"/>
    <property type="molecule type" value="Genomic_DNA"/>
</dbReference>
<dbReference type="InterPro" id="IPR056378">
    <property type="entry name" value="Let-756-like_FGF"/>
</dbReference>
<dbReference type="Gene3D" id="2.80.10.50">
    <property type="match status" value="1"/>
</dbReference>
<sequence length="283" mass="32039">MTTNVIQKTGVARLSILIILIFVAFHKGHCRPAASNFPMNMEPHSKTNLKTYATKAPEEAKLPNYKLPWNKATKKPHAVQGQKFFLSTKNSSWFEVLENGTIRGNTCRTKYGLLESRSHESTTVLKGIASNRYICLSEKGVLYTDTTFNPIDCAFLEKARFENNKTVKYITYGHHKHNRSDGKSKSQRYHFGINCNGKVVVTKEGLSDKEPDDFPETCEKSKCPSENPNSSGSVNPNARPKAQAYSRYFRWKGTTLPLRKRKRGAMGGEKNDITFELESVYML</sequence>
<comment type="caution">
    <text evidence="3">The sequence shown here is derived from an EMBL/GenBank/DDBJ whole genome shotgun (WGS) entry which is preliminary data.</text>
</comment>
<evidence type="ECO:0000313" key="3">
    <source>
        <dbReference type="EMBL" id="KAJ8298203.1"/>
    </source>
</evidence>
<evidence type="ECO:0000256" key="2">
    <source>
        <dbReference type="SAM" id="MobiDB-lite"/>
    </source>
</evidence>
<dbReference type="InterPro" id="IPR002209">
    <property type="entry name" value="Fibroblast_GF_fam"/>
</dbReference>
<dbReference type="Proteomes" id="UP001217089">
    <property type="component" value="Unassembled WGS sequence"/>
</dbReference>
<dbReference type="CDD" id="cd00058">
    <property type="entry name" value="beta-trefoil_FGF"/>
    <property type="match status" value="1"/>
</dbReference>
<evidence type="ECO:0008006" key="5">
    <source>
        <dbReference type="Google" id="ProtNLM"/>
    </source>
</evidence>
<name>A0ABQ9DY94_TEGGR</name>
<proteinExistence type="inferred from homology"/>
<protein>
    <recommendedName>
        <fullName evidence="5">Fibroblast growth factor</fullName>
    </recommendedName>
</protein>
<feature type="region of interest" description="Disordered" evidence="2">
    <location>
        <begin position="206"/>
        <end position="239"/>
    </location>
</feature>
<keyword evidence="4" id="KW-1185">Reference proteome</keyword>
<dbReference type="Pfam" id="PF00167">
    <property type="entry name" value="FGF"/>
    <property type="match status" value="1"/>
</dbReference>
<evidence type="ECO:0000256" key="1">
    <source>
        <dbReference type="ARBA" id="ARBA00007936"/>
    </source>
</evidence>
<dbReference type="SUPFAM" id="SSF50353">
    <property type="entry name" value="Cytokine"/>
    <property type="match status" value="1"/>
</dbReference>